<organism evidence="1 2">
    <name type="scientific">Pseudomonas hormoni</name>
    <dbReference type="NCBI Taxonomy" id="3093767"/>
    <lineage>
        <taxon>Bacteria</taxon>
        <taxon>Pseudomonadati</taxon>
        <taxon>Pseudomonadota</taxon>
        <taxon>Gammaproteobacteria</taxon>
        <taxon>Pseudomonadales</taxon>
        <taxon>Pseudomonadaceae</taxon>
        <taxon>Pseudomonas</taxon>
    </lineage>
</organism>
<protein>
    <recommendedName>
        <fullName evidence="3">CopG family transcriptional regulator</fullName>
    </recommendedName>
</protein>
<dbReference type="RefSeq" id="WP_214382183.1">
    <property type="nucleotide sequence ID" value="NZ_CP075566.1"/>
</dbReference>
<evidence type="ECO:0008006" key="3">
    <source>
        <dbReference type="Google" id="ProtNLM"/>
    </source>
</evidence>
<name>A0ABX8F044_9PSED</name>
<sequence>MAYGKKEHRHARQVKVLLNDEEFIRLREYAHSVGTQHSALSRVILKAVIEVIEQTGELPEWIEIKRA</sequence>
<accession>A0ABX8F044</accession>
<proteinExistence type="predicted"/>
<evidence type="ECO:0000313" key="2">
    <source>
        <dbReference type="Proteomes" id="UP000681155"/>
    </source>
</evidence>
<gene>
    <name evidence="1" type="ORF">KJF94_07115</name>
</gene>
<keyword evidence="2" id="KW-1185">Reference proteome</keyword>
<reference evidence="1 2" key="1">
    <citation type="submission" date="2021-05" db="EMBL/GenBank/DDBJ databases">
        <title>Complete genome of the cytokinin-producing biocontrol strain Pseudomonas fluorescens G20-18.</title>
        <authorList>
            <person name="Nielsen T.K."/>
            <person name="Mekureyaw M.F."/>
            <person name="Hansen L.H."/>
            <person name="Nicolaisen M.H."/>
            <person name="Roitsch T.G."/>
            <person name="Hennessy R.C."/>
        </authorList>
    </citation>
    <scope>NUCLEOTIDE SEQUENCE [LARGE SCALE GENOMIC DNA]</scope>
    <source>
        <strain evidence="1 2">G20-18</strain>
    </source>
</reference>
<evidence type="ECO:0000313" key="1">
    <source>
        <dbReference type="EMBL" id="QVW25336.1"/>
    </source>
</evidence>
<dbReference type="Proteomes" id="UP000681155">
    <property type="component" value="Chromosome"/>
</dbReference>
<dbReference type="EMBL" id="CP075566">
    <property type="protein sequence ID" value="QVW25336.1"/>
    <property type="molecule type" value="Genomic_DNA"/>
</dbReference>